<evidence type="ECO:0000256" key="9">
    <source>
        <dbReference type="SAM" id="Coils"/>
    </source>
</evidence>
<keyword evidence="5" id="KW-0653">Protein transport</keyword>
<keyword evidence="4" id="KW-0813">Transport</keyword>
<dbReference type="PANTHER" id="PTHR12961">
    <property type="entry name" value="CONSERVED OLIGOMERIC GOLGI COMPLEX COMPONENT 2"/>
    <property type="match status" value="1"/>
</dbReference>
<comment type="subcellular location">
    <subcellularLocation>
        <location evidence="1">Golgi apparatus membrane</location>
        <topology evidence="1">Peripheral membrane protein</topology>
    </subcellularLocation>
</comment>
<keyword evidence="6" id="KW-0333">Golgi apparatus</keyword>
<dbReference type="GO" id="GO:0017119">
    <property type="term" value="C:Golgi transport complex"/>
    <property type="evidence" value="ECO:0007669"/>
    <property type="project" value="TreeGrafter"/>
</dbReference>
<evidence type="ECO:0000256" key="10">
    <source>
        <dbReference type="SAM" id="MobiDB-lite"/>
    </source>
</evidence>
<feature type="coiled-coil region" evidence="9">
    <location>
        <begin position="113"/>
        <end position="147"/>
    </location>
</feature>
<evidence type="ECO:0000259" key="12">
    <source>
        <dbReference type="Pfam" id="PF12022"/>
    </source>
</evidence>
<organism evidence="13 14">
    <name type="scientific">Tilletiopsis washingtonensis</name>
    <dbReference type="NCBI Taxonomy" id="58919"/>
    <lineage>
        <taxon>Eukaryota</taxon>
        <taxon>Fungi</taxon>
        <taxon>Dikarya</taxon>
        <taxon>Basidiomycota</taxon>
        <taxon>Ustilaginomycotina</taxon>
        <taxon>Exobasidiomycetes</taxon>
        <taxon>Entylomatales</taxon>
        <taxon>Entylomatales incertae sedis</taxon>
        <taxon>Tilletiopsis</taxon>
    </lineage>
</organism>
<evidence type="ECO:0000256" key="5">
    <source>
        <dbReference type="ARBA" id="ARBA00022927"/>
    </source>
</evidence>
<dbReference type="InterPro" id="IPR024602">
    <property type="entry name" value="COG_su2_N"/>
</dbReference>
<evidence type="ECO:0000256" key="7">
    <source>
        <dbReference type="ARBA" id="ARBA00023136"/>
    </source>
</evidence>
<proteinExistence type="inferred from homology"/>
<dbReference type="InterPro" id="IPR009316">
    <property type="entry name" value="COG2"/>
</dbReference>
<feature type="compositionally biased region" description="Basic and acidic residues" evidence="10">
    <location>
        <begin position="339"/>
        <end position="352"/>
    </location>
</feature>
<evidence type="ECO:0000256" key="4">
    <source>
        <dbReference type="ARBA" id="ARBA00022448"/>
    </source>
</evidence>
<dbReference type="Proteomes" id="UP000245946">
    <property type="component" value="Unassembled WGS sequence"/>
</dbReference>
<evidence type="ECO:0000256" key="6">
    <source>
        <dbReference type="ARBA" id="ARBA00023034"/>
    </source>
</evidence>
<feature type="region of interest" description="Disordered" evidence="10">
    <location>
        <begin position="338"/>
        <end position="360"/>
    </location>
</feature>
<feature type="region of interest" description="Disordered" evidence="10">
    <location>
        <begin position="210"/>
        <end position="261"/>
    </location>
</feature>
<feature type="domain" description="Conserved oligomeric Golgi complex subunit 2 N-terminal" evidence="11">
    <location>
        <begin position="30"/>
        <end position="99"/>
    </location>
</feature>
<protein>
    <recommendedName>
        <fullName evidence="3">Conserved oligomeric Golgi complex subunit 2</fullName>
    </recommendedName>
    <alternativeName>
        <fullName evidence="8">Component of oligomeric Golgi complex 2</fullName>
    </alternativeName>
</protein>
<evidence type="ECO:0000256" key="1">
    <source>
        <dbReference type="ARBA" id="ARBA00004395"/>
    </source>
</evidence>
<evidence type="ECO:0000256" key="8">
    <source>
        <dbReference type="ARBA" id="ARBA00031344"/>
    </source>
</evidence>
<dbReference type="AlphaFoldDB" id="A0A316Z7E4"/>
<comment type="similarity">
    <text evidence="2">Belongs to the COG2 family.</text>
</comment>
<evidence type="ECO:0000256" key="3">
    <source>
        <dbReference type="ARBA" id="ARBA00020977"/>
    </source>
</evidence>
<feature type="domain" description="COG complex component COG2 C-terminal" evidence="12">
    <location>
        <begin position="565"/>
        <end position="673"/>
    </location>
</feature>
<feature type="compositionally biased region" description="Low complexity" evidence="10">
    <location>
        <begin position="1"/>
        <end position="15"/>
    </location>
</feature>
<evidence type="ECO:0000259" key="11">
    <source>
        <dbReference type="Pfam" id="PF06148"/>
    </source>
</evidence>
<dbReference type="GO" id="GO:0000139">
    <property type="term" value="C:Golgi membrane"/>
    <property type="evidence" value="ECO:0007669"/>
    <property type="project" value="UniProtKB-SubCell"/>
</dbReference>
<dbReference type="InterPro" id="IPR024603">
    <property type="entry name" value="COG_complex_COG2_C"/>
</dbReference>
<gene>
    <name evidence="13" type="ORF">FA09DRAFT_75424</name>
</gene>
<reference evidence="13 14" key="1">
    <citation type="journal article" date="2018" name="Mol. Biol. Evol.">
        <title>Broad Genomic Sampling Reveals a Smut Pathogenic Ancestry of the Fungal Clade Ustilaginomycotina.</title>
        <authorList>
            <person name="Kijpornyongpan T."/>
            <person name="Mondo S.J."/>
            <person name="Barry K."/>
            <person name="Sandor L."/>
            <person name="Lee J."/>
            <person name="Lipzen A."/>
            <person name="Pangilinan J."/>
            <person name="LaButti K."/>
            <person name="Hainaut M."/>
            <person name="Henrissat B."/>
            <person name="Grigoriev I.V."/>
            <person name="Spatafora J.W."/>
            <person name="Aime M.C."/>
        </authorList>
    </citation>
    <scope>NUCLEOTIDE SEQUENCE [LARGE SCALE GENOMIC DNA]</scope>
    <source>
        <strain evidence="13 14">MCA 4186</strain>
    </source>
</reference>
<dbReference type="Pfam" id="PF12022">
    <property type="entry name" value="COG2_C"/>
    <property type="match status" value="1"/>
</dbReference>
<evidence type="ECO:0000313" key="14">
    <source>
        <dbReference type="Proteomes" id="UP000245946"/>
    </source>
</evidence>
<feature type="region of interest" description="Disordered" evidence="10">
    <location>
        <begin position="1"/>
        <end position="28"/>
    </location>
</feature>
<keyword evidence="14" id="KW-1185">Reference proteome</keyword>
<dbReference type="PANTHER" id="PTHR12961:SF0">
    <property type="entry name" value="CONSERVED OLIGOMERIC GOLGI COMPLEX SUBUNIT 2"/>
    <property type="match status" value="1"/>
</dbReference>
<dbReference type="EMBL" id="KZ819297">
    <property type="protein sequence ID" value="PWN96994.1"/>
    <property type="molecule type" value="Genomic_DNA"/>
</dbReference>
<dbReference type="GeneID" id="37273362"/>
<accession>A0A316Z7E4</accession>
<dbReference type="GO" id="GO:0007030">
    <property type="term" value="P:Golgi organization"/>
    <property type="evidence" value="ECO:0007669"/>
    <property type="project" value="InterPro"/>
</dbReference>
<dbReference type="RefSeq" id="XP_025597273.1">
    <property type="nucleotide sequence ID" value="XM_025745818.1"/>
</dbReference>
<dbReference type="Pfam" id="PF06148">
    <property type="entry name" value="COG2_N"/>
    <property type="match status" value="1"/>
</dbReference>
<dbReference type="OrthoDB" id="332281at2759"/>
<evidence type="ECO:0000256" key="2">
    <source>
        <dbReference type="ARBA" id="ARBA00007603"/>
    </source>
</evidence>
<dbReference type="STRING" id="58919.A0A316Z7E4"/>
<sequence length="700" mass="75520">MPSADDASSSALSDAGTPRALPAPPPLSHADPHLQAAVFSPSAFLLSRTPGMSLSEISASLAAYAGALRAELASVVDRDFRAFVALAGALSAEKARIARLGWRDEEQEGGLRVGEVRELVARAKDDLEDVRHEVQAVMREREQVAEQQAQLSLLLSLHDSLARLEDLLHLPSSSAHEASTATASSSAVQLDSFAAPVSWDALLSDERADTSDEAASLSGSDSDEEIKVAGTGRLRPASPVRTASHAKRRASRASLSLGSEEAPLAEAASGDLPLRIARASAEAGTLRFLQSRALAQRLNVFVASHAARTRRARLALRNDVRRLVRALLAREGGGLMRRQAGDETGAGHERWTHVPAPGDESGKAAYWQARREEEEQWLALAVATSVQLEQEDEGADEAEDVQTTLADVLVRPWARETIHAQALSHSAPLDPAVSALLPAPDSSDSSASPNPLRALYCRILAFAARDAQRACVIVERAGESKERETGDADADVRRTDLFVNVLWAEVGRGLMEELGGQLFVVGRPEAFHRNFSLTTSFLSAFLALAPSPRAALALQQHPAWSALLKRFQLPVYFQLRYREIVARLEPLLSLSAGVAAGGSISGTLPLVVAADATRDAFSAPWRKGVALPELVHRQWKLSLQVVSRYKSWLDAEVPQDPAARHDRRGAKGFLQQQQQQQAQAVAGESRAVSTPRVFVRWRGR</sequence>
<name>A0A316Z7E4_9BASI</name>
<dbReference type="GO" id="GO:0015031">
    <property type="term" value="P:protein transport"/>
    <property type="evidence" value="ECO:0007669"/>
    <property type="project" value="UniProtKB-KW"/>
</dbReference>
<dbReference type="GO" id="GO:0006891">
    <property type="term" value="P:intra-Golgi vesicle-mediated transport"/>
    <property type="evidence" value="ECO:0007669"/>
    <property type="project" value="TreeGrafter"/>
</dbReference>
<keyword evidence="9" id="KW-0175">Coiled coil</keyword>
<evidence type="ECO:0000313" key="13">
    <source>
        <dbReference type="EMBL" id="PWN96994.1"/>
    </source>
</evidence>
<keyword evidence="7" id="KW-0472">Membrane</keyword>